<dbReference type="EMBL" id="JAAAJB010000036">
    <property type="protein sequence ID" value="KAG0269008.1"/>
    <property type="molecule type" value="Genomic_DNA"/>
</dbReference>
<feature type="compositionally biased region" description="Low complexity" evidence="1">
    <location>
        <begin position="138"/>
        <end position="174"/>
    </location>
</feature>
<dbReference type="InterPro" id="IPR011993">
    <property type="entry name" value="PH-like_dom_sf"/>
</dbReference>
<dbReference type="Pfam" id="PF00638">
    <property type="entry name" value="Ran_BP1"/>
    <property type="match status" value="1"/>
</dbReference>
<evidence type="ECO:0000256" key="1">
    <source>
        <dbReference type="SAM" id="MobiDB-lite"/>
    </source>
</evidence>
<dbReference type="OrthoDB" id="185618at2759"/>
<dbReference type="InterPro" id="IPR000156">
    <property type="entry name" value="Ran_bind_dom"/>
</dbReference>
<dbReference type="CDD" id="cd13170">
    <property type="entry name" value="RanBD_NUP50"/>
    <property type="match status" value="1"/>
</dbReference>
<sequence length="460" mass="47618">MSKRGTSEDHVSKEQYDHVGDNDDGEDAAVFAFTSPAIFAQSATQASSPALSSSITVKPMGSSREEYERAMEALNTAFVRKVTKEVERNPIANLAQVFGQYVDKRTKVKARFNEGTGASAAKMAKKDPLSTPSGGQPTFGSISSSSSNNSSNGSISTSSPAPSASSFSFTAPASKEGDTAPKPAFSGFNFGVKTDSTSAPTITTSVTTPTTTTTTTTSAPLFSSFGGFGANAGATTATTTAGSSTFSFGAPATSVATTTSAPFSFNAAKPFSFNPPTPTTPSTTSALGLNASSSAAAAPTSFAFQVPAQFAQGGAGNAAAAGEDDKMPDDTKSNLVDNREGEEGESTVFEVRAKLYAFEGSEHKDLGVGQFRVNEVETTKKRRMIMRNGTGMLTLNSWIIQGMAAKRDKSTVTVFAIADGKPKRFALRVKTEDSAKELEAALAAGQDGDSEEKKGGGEDK</sequence>
<evidence type="ECO:0000313" key="3">
    <source>
        <dbReference type="EMBL" id="KAG0269008.1"/>
    </source>
</evidence>
<evidence type="ECO:0000313" key="4">
    <source>
        <dbReference type="Proteomes" id="UP000807716"/>
    </source>
</evidence>
<protein>
    <recommendedName>
        <fullName evidence="2">RanBD1 domain-containing protein</fullName>
    </recommendedName>
</protein>
<dbReference type="InterPro" id="IPR053074">
    <property type="entry name" value="NPC_Nucleoporin"/>
</dbReference>
<feature type="region of interest" description="Disordered" evidence="1">
    <location>
        <begin position="198"/>
        <end position="218"/>
    </location>
</feature>
<feature type="compositionally biased region" description="Basic and acidic residues" evidence="1">
    <location>
        <begin position="323"/>
        <end position="341"/>
    </location>
</feature>
<feature type="region of interest" description="Disordered" evidence="1">
    <location>
        <begin position="438"/>
        <end position="460"/>
    </location>
</feature>
<dbReference type="AlphaFoldDB" id="A0A9P6QM64"/>
<dbReference type="PROSITE" id="PS50196">
    <property type="entry name" value="RANBD1"/>
    <property type="match status" value="1"/>
</dbReference>
<reference evidence="3" key="1">
    <citation type="journal article" date="2020" name="Fungal Divers.">
        <title>Resolving the Mortierellaceae phylogeny through synthesis of multi-gene phylogenetics and phylogenomics.</title>
        <authorList>
            <person name="Vandepol N."/>
            <person name="Liber J."/>
            <person name="Desiro A."/>
            <person name="Na H."/>
            <person name="Kennedy M."/>
            <person name="Barry K."/>
            <person name="Grigoriev I.V."/>
            <person name="Miller A.N."/>
            <person name="O'Donnell K."/>
            <person name="Stajich J.E."/>
            <person name="Bonito G."/>
        </authorList>
    </citation>
    <scope>NUCLEOTIDE SEQUENCE</scope>
    <source>
        <strain evidence="3">BC1065</strain>
    </source>
</reference>
<dbReference type="SMART" id="SM00160">
    <property type="entry name" value="RanBD"/>
    <property type="match status" value="1"/>
</dbReference>
<feature type="compositionally biased region" description="Basic and acidic residues" evidence="1">
    <location>
        <begin position="1"/>
        <end position="21"/>
    </location>
</feature>
<feature type="compositionally biased region" description="Basic and acidic residues" evidence="1">
    <location>
        <begin position="451"/>
        <end position="460"/>
    </location>
</feature>
<evidence type="ECO:0000259" key="2">
    <source>
        <dbReference type="PROSITE" id="PS50196"/>
    </source>
</evidence>
<feature type="region of interest" description="Disordered" evidence="1">
    <location>
        <begin position="1"/>
        <end position="25"/>
    </location>
</feature>
<feature type="region of interest" description="Disordered" evidence="1">
    <location>
        <begin position="116"/>
        <end position="182"/>
    </location>
</feature>
<dbReference type="PANTHER" id="PTHR38697:SF1">
    <property type="entry name" value="NUCLEAR PORE COMPLEX PROTEIN SIMILAR TO S. CEREVISIAE NUP2 (EUROFUNG)"/>
    <property type="match status" value="1"/>
</dbReference>
<dbReference type="PANTHER" id="PTHR38697">
    <property type="entry name" value="NUCLEAR PORE COMPLEX PROTEIN SIMILAR TO S. CEREVISIAE NUP2 (EUROFUNG)"/>
    <property type="match status" value="1"/>
</dbReference>
<accession>A0A9P6QM64</accession>
<feature type="domain" description="RanBD1" evidence="2">
    <location>
        <begin position="327"/>
        <end position="451"/>
    </location>
</feature>
<dbReference type="Proteomes" id="UP000807716">
    <property type="component" value="Unassembled WGS sequence"/>
</dbReference>
<dbReference type="Gene3D" id="2.30.29.30">
    <property type="entry name" value="Pleckstrin-homology domain (PH domain)/Phosphotyrosine-binding domain (PTB)"/>
    <property type="match status" value="1"/>
</dbReference>
<keyword evidence="4" id="KW-1185">Reference proteome</keyword>
<organism evidence="3 4">
    <name type="scientific">Actinomortierella ambigua</name>
    <dbReference type="NCBI Taxonomy" id="1343610"/>
    <lineage>
        <taxon>Eukaryota</taxon>
        <taxon>Fungi</taxon>
        <taxon>Fungi incertae sedis</taxon>
        <taxon>Mucoromycota</taxon>
        <taxon>Mortierellomycotina</taxon>
        <taxon>Mortierellomycetes</taxon>
        <taxon>Mortierellales</taxon>
        <taxon>Mortierellaceae</taxon>
        <taxon>Actinomortierella</taxon>
    </lineage>
</organism>
<feature type="region of interest" description="Disordered" evidence="1">
    <location>
        <begin position="315"/>
        <end position="344"/>
    </location>
</feature>
<name>A0A9P6QM64_9FUNG</name>
<comment type="caution">
    <text evidence="3">The sequence shown here is derived from an EMBL/GenBank/DDBJ whole genome shotgun (WGS) entry which is preliminary data.</text>
</comment>
<dbReference type="SUPFAM" id="SSF50729">
    <property type="entry name" value="PH domain-like"/>
    <property type="match status" value="1"/>
</dbReference>
<gene>
    <name evidence="3" type="ORF">DFQ27_005114</name>
</gene>
<proteinExistence type="predicted"/>